<dbReference type="Gramene" id="PRQ48864">
    <property type="protein sequence ID" value="PRQ48864"/>
    <property type="gene ID" value="RchiOBHm_Chr2g0115481"/>
</dbReference>
<feature type="compositionally biased region" description="Basic and acidic residues" evidence="1">
    <location>
        <begin position="33"/>
        <end position="42"/>
    </location>
</feature>
<comment type="caution">
    <text evidence="2">The sequence shown here is derived from an EMBL/GenBank/DDBJ whole genome shotgun (WGS) entry which is preliminary data.</text>
</comment>
<name>A0A2P6RR08_ROSCH</name>
<dbReference type="Proteomes" id="UP000238479">
    <property type="component" value="Chromosome 2"/>
</dbReference>
<evidence type="ECO:0000313" key="2">
    <source>
        <dbReference type="EMBL" id="PRQ48864.1"/>
    </source>
</evidence>
<keyword evidence="3" id="KW-1185">Reference proteome</keyword>
<evidence type="ECO:0000313" key="3">
    <source>
        <dbReference type="Proteomes" id="UP000238479"/>
    </source>
</evidence>
<evidence type="ECO:0000256" key="1">
    <source>
        <dbReference type="SAM" id="MobiDB-lite"/>
    </source>
</evidence>
<dbReference type="EMBL" id="PDCK01000040">
    <property type="protein sequence ID" value="PRQ48864.1"/>
    <property type="molecule type" value="Genomic_DNA"/>
</dbReference>
<sequence length="64" mass="7181">MDRIFCSPRRYDPSGYLIRRAISSSLLVGDSSTEVHQHHDKPGSTINPRGKEKELHTSSLSNTN</sequence>
<feature type="region of interest" description="Disordered" evidence="1">
    <location>
        <begin position="30"/>
        <end position="64"/>
    </location>
</feature>
<protein>
    <submittedName>
        <fullName evidence="2">Uncharacterized protein</fullName>
    </submittedName>
</protein>
<gene>
    <name evidence="2" type="ORF">RchiOBHm_Chr2g0115481</name>
</gene>
<reference evidence="2 3" key="1">
    <citation type="journal article" date="2018" name="Nat. Genet.">
        <title>The Rosa genome provides new insights in the design of modern roses.</title>
        <authorList>
            <person name="Bendahmane M."/>
        </authorList>
    </citation>
    <scope>NUCLEOTIDE SEQUENCE [LARGE SCALE GENOMIC DNA]</scope>
    <source>
        <strain evidence="3">cv. Old Blush</strain>
    </source>
</reference>
<proteinExistence type="predicted"/>
<accession>A0A2P6RR08</accession>
<organism evidence="2 3">
    <name type="scientific">Rosa chinensis</name>
    <name type="common">China rose</name>
    <dbReference type="NCBI Taxonomy" id="74649"/>
    <lineage>
        <taxon>Eukaryota</taxon>
        <taxon>Viridiplantae</taxon>
        <taxon>Streptophyta</taxon>
        <taxon>Embryophyta</taxon>
        <taxon>Tracheophyta</taxon>
        <taxon>Spermatophyta</taxon>
        <taxon>Magnoliopsida</taxon>
        <taxon>eudicotyledons</taxon>
        <taxon>Gunneridae</taxon>
        <taxon>Pentapetalae</taxon>
        <taxon>rosids</taxon>
        <taxon>fabids</taxon>
        <taxon>Rosales</taxon>
        <taxon>Rosaceae</taxon>
        <taxon>Rosoideae</taxon>
        <taxon>Rosoideae incertae sedis</taxon>
        <taxon>Rosa</taxon>
    </lineage>
</organism>
<dbReference type="AlphaFoldDB" id="A0A2P6RR08"/>